<organism evidence="2 3">
    <name type="scientific">Schistosoma japonicum</name>
    <name type="common">Blood fluke</name>
    <dbReference type="NCBI Taxonomy" id="6182"/>
    <lineage>
        <taxon>Eukaryota</taxon>
        <taxon>Metazoa</taxon>
        <taxon>Spiralia</taxon>
        <taxon>Lophotrochozoa</taxon>
        <taxon>Platyhelminthes</taxon>
        <taxon>Trematoda</taxon>
        <taxon>Digenea</taxon>
        <taxon>Strigeidida</taxon>
        <taxon>Schistosomatoidea</taxon>
        <taxon>Schistosomatidae</taxon>
        <taxon>Schistosoma</taxon>
    </lineage>
</organism>
<evidence type="ECO:0000313" key="2">
    <source>
        <dbReference type="EMBL" id="TNN08744.1"/>
    </source>
</evidence>
<dbReference type="SUPFAM" id="SSF50249">
    <property type="entry name" value="Nucleic acid-binding proteins"/>
    <property type="match status" value="1"/>
</dbReference>
<dbReference type="InterPro" id="IPR012340">
    <property type="entry name" value="NA-bd_OB-fold"/>
</dbReference>
<dbReference type="Proteomes" id="UP000311919">
    <property type="component" value="Unassembled WGS sequence"/>
</dbReference>
<protein>
    <submittedName>
        <fullName evidence="2">Single strand binding</fullName>
    </submittedName>
</protein>
<evidence type="ECO:0000313" key="3">
    <source>
        <dbReference type="Proteomes" id="UP000311919"/>
    </source>
</evidence>
<accession>A0A4Z2CX70</accession>
<sequence>MALNTKMSLNFSRLLKTPGRMPYRQINTPSDDINQIVLLGRVNYLHLNENSNNVYVSIGLTTKNSYMTSNGYSLTYAYHNVYVFGQPLVDKVKHLTKGDRLCVTGLLSSYLADDGQWKFCITANTVSPYVAESIDNVVNDEESTEQDEVDGEEMFGNYIHDKVDTDNKDSSVEPTVNKT</sequence>
<reference evidence="2 3" key="1">
    <citation type="submission" date="2019-03" db="EMBL/GenBank/DDBJ databases">
        <title>An improved genome assembly of the fluke Schistosoma japonicum.</title>
        <authorList>
            <person name="Hu W."/>
            <person name="Luo F."/>
            <person name="Yin M."/>
            <person name="Mo X."/>
            <person name="Sun C."/>
            <person name="Wu Q."/>
            <person name="Zhu B."/>
            <person name="Xiang M."/>
            <person name="Wang J."/>
            <person name="Wang Y."/>
            <person name="Zhang T."/>
            <person name="Xu B."/>
            <person name="Zheng H."/>
            <person name="Feng Z."/>
        </authorList>
    </citation>
    <scope>NUCLEOTIDE SEQUENCE [LARGE SCALE GENOMIC DNA]</scope>
    <source>
        <strain evidence="2">HuSjv2</strain>
        <tissue evidence="2">Worms</tissue>
    </source>
</reference>
<feature type="compositionally biased region" description="Basic and acidic residues" evidence="1">
    <location>
        <begin position="159"/>
        <end position="171"/>
    </location>
</feature>
<proteinExistence type="predicted"/>
<feature type="region of interest" description="Disordered" evidence="1">
    <location>
        <begin position="159"/>
        <end position="179"/>
    </location>
</feature>
<name>A0A4Z2CX70_SCHJA</name>
<dbReference type="EMBL" id="SKCS01000403">
    <property type="protein sequence ID" value="TNN08744.1"/>
    <property type="molecule type" value="Genomic_DNA"/>
</dbReference>
<evidence type="ECO:0000256" key="1">
    <source>
        <dbReference type="SAM" id="MobiDB-lite"/>
    </source>
</evidence>
<comment type="caution">
    <text evidence="2">The sequence shown here is derived from an EMBL/GenBank/DDBJ whole genome shotgun (WGS) entry which is preliminary data.</text>
</comment>
<dbReference type="Gene3D" id="2.40.50.140">
    <property type="entry name" value="Nucleic acid-binding proteins"/>
    <property type="match status" value="1"/>
</dbReference>
<dbReference type="OrthoDB" id="6227818at2759"/>
<dbReference type="AlphaFoldDB" id="A0A4Z2CX70"/>
<keyword evidence="3" id="KW-1185">Reference proteome</keyword>
<gene>
    <name evidence="2" type="ORF">EWB00_006748</name>
</gene>